<dbReference type="PROSITE" id="PS50005">
    <property type="entry name" value="TPR"/>
    <property type="match status" value="4"/>
</dbReference>
<dbReference type="Proteomes" id="UP000269097">
    <property type="component" value="Chromosome"/>
</dbReference>
<dbReference type="SUPFAM" id="SSF48452">
    <property type="entry name" value="TPR-like"/>
    <property type="match status" value="4"/>
</dbReference>
<dbReference type="Gene3D" id="1.25.40.10">
    <property type="entry name" value="Tetratricopeptide repeat domain"/>
    <property type="match status" value="5"/>
</dbReference>
<dbReference type="Pfam" id="PF14559">
    <property type="entry name" value="TPR_19"/>
    <property type="match status" value="1"/>
</dbReference>
<dbReference type="Pfam" id="PF13432">
    <property type="entry name" value="TPR_16"/>
    <property type="match status" value="3"/>
</dbReference>
<feature type="repeat" description="TPR" evidence="3">
    <location>
        <begin position="547"/>
        <end position="580"/>
    </location>
</feature>
<evidence type="ECO:0000256" key="3">
    <source>
        <dbReference type="PROSITE-ProRule" id="PRU00339"/>
    </source>
</evidence>
<reference evidence="4 5" key="1">
    <citation type="submission" date="2018-10" db="EMBL/GenBank/DDBJ databases">
        <title>Genome Sequence of Cohnella sp.</title>
        <authorList>
            <person name="Srinivasan S."/>
            <person name="Kim M.K."/>
        </authorList>
    </citation>
    <scope>NUCLEOTIDE SEQUENCE [LARGE SCALE GENOMIC DNA]</scope>
    <source>
        <strain evidence="4 5">18JY8-7</strain>
    </source>
</reference>
<dbReference type="EMBL" id="CP033433">
    <property type="protein sequence ID" value="AYQ72546.1"/>
    <property type="molecule type" value="Genomic_DNA"/>
</dbReference>
<dbReference type="AlphaFoldDB" id="A0A3G3JWF0"/>
<dbReference type="SMART" id="SM00028">
    <property type="entry name" value="TPR"/>
    <property type="match status" value="12"/>
</dbReference>
<dbReference type="Pfam" id="PF07719">
    <property type="entry name" value="TPR_2"/>
    <property type="match status" value="1"/>
</dbReference>
<organism evidence="4 5">
    <name type="scientific">Cohnella candidum</name>
    <dbReference type="NCBI Taxonomy" id="2674991"/>
    <lineage>
        <taxon>Bacteria</taxon>
        <taxon>Bacillati</taxon>
        <taxon>Bacillota</taxon>
        <taxon>Bacilli</taxon>
        <taxon>Bacillales</taxon>
        <taxon>Paenibacillaceae</taxon>
        <taxon>Cohnella</taxon>
    </lineage>
</organism>
<dbReference type="InterPro" id="IPR019734">
    <property type="entry name" value="TPR_rpt"/>
</dbReference>
<accession>A0A3G3JWF0</accession>
<keyword evidence="5" id="KW-1185">Reference proteome</keyword>
<evidence type="ECO:0000256" key="1">
    <source>
        <dbReference type="ARBA" id="ARBA00022737"/>
    </source>
</evidence>
<dbReference type="PANTHER" id="PTHR44858">
    <property type="entry name" value="TETRATRICOPEPTIDE REPEAT PROTEIN 6"/>
    <property type="match status" value="1"/>
</dbReference>
<dbReference type="InterPro" id="IPR011990">
    <property type="entry name" value="TPR-like_helical_dom_sf"/>
</dbReference>
<dbReference type="PANTHER" id="PTHR44858:SF1">
    <property type="entry name" value="UDP-N-ACETYLGLUCOSAMINE--PEPTIDE N-ACETYLGLUCOSAMINYLTRANSFERASE SPINDLY-RELATED"/>
    <property type="match status" value="1"/>
</dbReference>
<protein>
    <submittedName>
        <fullName evidence="4">Tetratricopeptide repeat protein</fullName>
    </submittedName>
</protein>
<proteinExistence type="predicted"/>
<dbReference type="InterPro" id="IPR013105">
    <property type="entry name" value="TPR_2"/>
</dbReference>
<dbReference type="InterPro" id="IPR050498">
    <property type="entry name" value="Ycf3"/>
</dbReference>
<evidence type="ECO:0000313" key="4">
    <source>
        <dbReference type="EMBL" id="AYQ72546.1"/>
    </source>
</evidence>
<gene>
    <name evidence="4" type="ORF">EAV92_08185</name>
</gene>
<feature type="repeat" description="TPR" evidence="3">
    <location>
        <begin position="103"/>
        <end position="136"/>
    </location>
</feature>
<evidence type="ECO:0000313" key="5">
    <source>
        <dbReference type="Proteomes" id="UP000269097"/>
    </source>
</evidence>
<dbReference type="PROSITE" id="PS50293">
    <property type="entry name" value="TPR_REGION"/>
    <property type="match status" value="1"/>
</dbReference>
<keyword evidence="1" id="KW-0677">Repeat</keyword>
<dbReference type="KEGG" id="coh:EAV92_08185"/>
<evidence type="ECO:0000256" key="2">
    <source>
        <dbReference type="ARBA" id="ARBA00022803"/>
    </source>
</evidence>
<dbReference type="RefSeq" id="WP_123040606.1">
    <property type="nucleotide sequence ID" value="NZ_CP033433.1"/>
</dbReference>
<keyword evidence="2 3" id="KW-0802">TPR repeat</keyword>
<sequence>MFRSFSRWMASRMYRAGDGSRALRWYRQAGTAGLSPQETIEFASLLHEHGDADRALGLLDRLLERKPYAAAYERRSRILQQAGREDQALADLDEAIRMNPGSFAHWYSRAILHNERGELNEAVRDFREALKRKEEAKESTYFELGNVHMRLGQFEEAEACFRLSAQDADKAIPHYYYRQAQALEAMNMPEEALKALSLAIRLNDSWNLQADRGAAELKKRTRYSSGAVKSFLQAADEEFGFRLLLSKVYEALGRNADALAAVERALRDFPDAAELQLRKAAVLRNMGRLTESESLLYEVKSRNPVWMPVYLELCTTLRHQDKYDEAIMVLQDAKAHFPDNMVVRYWLSDALREAERLDEALAENRLLTELEPKDPLNWRQRGELAIDGDRFEEAESAYTRALEFEDKADDYMRRSFALYMQDRYEDALLDIQSAVKRDPSLKNDSKTAYALAELYVGMENWDLAEKEYSRAIASEPDNPQIYDRRARCRAAAEKWAEAVEDCNKGLSLDATNAKLLWLRGYLHFKLDEYDSALRDTLTYAKLRPEDPKGHYNLGLVYKKLYRYDDAIGSFTKVVELNPFEPQAYLERASIWYHHSFDRIRAADDLAQWMIYAGSVNANGKEPKDSLSLLADLSGFDDEMRERAREQFQSVFSPARYLS</sequence>
<dbReference type="Pfam" id="PF13181">
    <property type="entry name" value="TPR_8"/>
    <property type="match status" value="2"/>
</dbReference>
<name>A0A3G3JWF0_9BACL</name>
<feature type="repeat" description="TPR" evidence="3">
    <location>
        <begin position="69"/>
        <end position="102"/>
    </location>
</feature>
<feature type="repeat" description="TPR" evidence="3">
    <location>
        <begin position="445"/>
        <end position="478"/>
    </location>
</feature>